<evidence type="ECO:0000259" key="1">
    <source>
        <dbReference type="Pfam" id="PF24221"/>
    </source>
</evidence>
<evidence type="ECO:0000313" key="2">
    <source>
        <dbReference type="EMBL" id="VDM81420.1"/>
    </source>
</evidence>
<reference evidence="2 3" key="1">
    <citation type="submission" date="2018-11" db="EMBL/GenBank/DDBJ databases">
        <authorList>
            <consortium name="Pathogen Informatics"/>
        </authorList>
    </citation>
    <scope>NUCLEOTIDE SEQUENCE [LARGE SCALE GENOMIC DNA]</scope>
</reference>
<sequence length="364" mass="40645">MYSHGRTLRRQNHQHTLANVLQSVAPRGYSDSDIYGYEAPALYPLQCRTPEDELPQPKIVIFNTQAVSALQEIVRAGGRLVVSLPSTVLEARCRLWVEVRMLPRCVRLEPFSVQKNIEIDCEKNPELDVCTKEANPVCMEILDVRGKQGHVTITWFPANRTPLYYHVRYGPAQMKGNPPFVTWQLATKRDIKVDGTVTSLSLDVAEDQDFGIQVCAILTTHRKRPKFGLVKVTPFQCTSCNNKPTLAVGRCGECGRIEGTTVADGSWKDMVREAAVGRKDQKQVHQQTVFRMETDLLVNGHPRAAGANTSIAQTSNVDLPIFRSAPSHFQSKRRSAVQLGIVSINQRASDVLSTLLSWSVLKIL</sequence>
<dbReference type="Proteomes" id="UP000270094">
    <property type="component" value="Unassembled WGS sequence"/>
</dbReference>
<organism evidence="2 3">
    <name type="scientific">Strongylus vulgaris</name>
    <name type="common">Blood worm</name>
    <dbReference type="NCBI Taxonomy" id="40348"/>
    <lineage>
        <taxon>Eukaryota</taxon>
        <taxon>Metazoa</taxon>
        <taxon>Ecdysozoa</taxon>
        <taxon>Nematoda</taxon>
        <taxon>Chromadorea</taxon>
        <taxon>Rhabditida</taxon>
        <taxon>Rhabditina</taxon>
        <taxon>Rhabditomorpha</taxon>
        <taxon>Strongyloidea</taxon>
        <taxon>Strongylidae</taxon>
        <taxon>Strongylus</taxon>
    </lineage>
</organism>
<dbReference type="EMBL" id="UYYB01112841">
    <property type="protein sequence ID" value="VDM81420.1"/>
    <property type="molecule type" value="Genomic_DNA"/>
</dbReference>
<protein>
    <recommendedName>
        <fullName evidence="1">Fibronectin type-III domain-containing protein</fullName>
    </recommendedName>
</protein>
<feature type="domain" description="Fibronectin type-III" evidence="1">
    <location>
        <begin position="133"/>
        <end position="257"/>
    </location>
</feature>
<dbReference type="OrthoDB" id="5866024at2759"/>
<keyword evidence="3" id="KW-1185">Reference proteome</keyword>
<proteinExistence type="predicted"/>
<name>A0A3P7J7J6_STRVU</name>
<gene>
    <name evidence="2" type="ORF">SVUK_LOCUS16418</name>
</gene>
<evidence type="ECO:0000313" key="3">
    <source>
        <dbReference type="Proteomes" id="UP000270094"/>
    </source>
</evidence>
<dbReference type="AlphaFoldDB" id="A0A3P7J7J6"/>
<accession>A0A3P7J7J6</accession>
<dbReference type="Pfam" id="PF24221">
    <property type="entry name" value="Fn3_nematode"/>
    <property type="match status" value="1"/>
</dbReference>
<dbReference type="InterPro" id="IPR057131">
    <property type="entry name" value="Fn3_nem"/>
</dbReference>